<reference evidence="1 2" key="1">
    <citation type="submission" date="2014-04" db="EMBL/GenBank/DDBJ databases">
        <authorList>
            <consortium name="DOE Joint Genome Institute"/>
            <person name="Kuo A."/>
            <person name="Kohler A."/>
            <person name="Costa M.D."/>
            <person name="Nagy L.G."/>
            <person name="Floudas D."/>
            <person name="Copeland A."/>
            <person name="Barry K.W."/>
            <person name="Cichocki N."/>
            <person name="Veneault-Fourrey C."/>
            <person name="LaButti K."/>
            <person name="Lindquist E.A."/>
            <person name="Lipzen A."/>
            <person name="Lundell T."/>
            <person name="Morin E."/>
            <person name="Murat C."/>
            <person name="Sun H."/>
            <person name="Tunlid A."/>
            <person name="Henrissat B."/>
            <person name="Grigoriev I.V."/>
            <person name="Hibbett D.S."/>
            <person name="Martin F."/>
            <person name="Nordberg H.P."/>
            <person name="Cantor M.N."/>
            <person name="Hua S.X."/>
        </authorList>
    </citation>
    <scope>NUCLEOTIDE SEQUENCE [LARGE SCALE GENOMIC DNA]</scope>
    <source>
        <strain evidence="1 2">441</strain>
    </source>
</reference>
<gene>
    <name evidence="1" type="ORF">PISMIDRAFT_17291</name>
</gene>
<evidence type="ECO:0000313" key="1">
    <source>
        <dbReference type="EMBL" id="KIK14410.1"/>
    </source>
</evidence>
<dbReference type="OrthoDB" id="2690291at2759"/>
<dbReference type="AlphaFoldDB" id="A0A0C9XQ47"/>
<protein>
    <submittedName>
        <fullName evidence="1">Uncharacterized protein</fullName>
    </submittedName>
</protein>
<evidence type="ECO:0000313" key="2">
    <source>
        <dbReference type="Proteomes" id="UP000054018"/>
    </source>
</evidence>
<keyword evidence="2" id="KW-1185">Reference proteome</keyword>
<organism evidence="1 2">
    <name type="scientific">Pisolithus microcarpus 441</name>
    <dbReference type="NCBI Taxonomy" id="765257"/>
    <lineage>
        <taxon>Eukaryota</taxon>
        <taxon>Fungi</taxon>
        <taxon>Dikarya</taxon>
        <taxon>Basidiomycota</taxon>
        <taxon>Agaricomycotina</taxon>
        <taxon>Agaricomycetes</taxon>
        <taxon>Agaricomycetidae</taxon>
        <taxon>Boletales</taxon>
        <taxon>Sclerodermatineae</taxon>
        <taxon>Pisolithaceae</taxon>
        <taxon>Pisolithus</taxon>
    </lineage>
</organism>
<dbReference type="EMBL" id="KN833939">
    <property type="protein sequence ID" value="KIK14410.1"/>
    <property type="molecule type" value="Genomic_DNA"/>
</dbReference>
<name>A0A0C9XQ47_9AGAM</name>
<reference evidence="2" key="2">
    <citation type="submission" date="2015-01" db="EMBL/GenBank/DDBJ databases">
        <title>Evolutionary Origins and Diversification of the Mycorrhizal Mutualists.</title>
        <authorList>
            <consortium name="DOE Joint Genome Institute"/>
            <consortium name="Mycorrhizal Genomics Consortium"/>
            <person name="Kohler A."/>
            <person name="Kuo A."/>
            <person name="Nagy L.G."/>
            <person name="Floudas D."/>
            <person name="Copeland A."/>
            <person name="Barry K.W."/>
            <person name="Cichocki N."/>
            <person name="Veneault-Fourrey C."/>
            <person name="LaButti K."/>
            <person name="Lindquist E.A."/>
            <person name="Lipzen A."/>
            <person name="Lundell T."/>
            <person name="Morin E."/>
            <person name="Murat C."/>
            <person name="Riley R."/>
            <person name="Ohm R."/>
            <person name="Sun H."/>
            <person name="Tunlid A."/>
            <person name="Henrissat B."/>
            <person name="Grigoriev I.V."/>
            <person name="Hibbett D.S."/>
            <person name="Martin F."/>
        </authorList>
    </citation>
    <scope>NUCLEOTIDE SEQUENCE [LARGE SCALE GENOMIC DNA]</scope>
    <source>
        <strain evidence="2">441</strain>
    </source>
</reference>
<dbReference type="Proteomes" id="UP000054018">
    <property type="component" value="Unassembled WGS sequence"/>
</dbReference>
<accession>A0A0C9XQ47</accession>
<dbReference type="HOGENOM" id="CLU_1750421_0_0_1"/>
<proteinExistence type="predicted"/>
<sequence length="149" mass="17511">MRRKSVLQDPNHYRILCLCEWNKEKYFWHARLQHSSKESASMNARGSLPHVLNTTLEEYHDQSMLRYHEIIFDFGMAEKLCRWESEAELLAVEIGIDAFEHKIIFVTVHSEVTRGDLFAGKDGNNEDVALLPQEAPSTSRQWFNYFYVT</sequence>